<dbReference type="GO" id="GO:0003697">
    <property type="term" value="F:single-stranded DNA binding"/>
    <property type="evidence" value="ECO:0007669"/>
    <property type="project" value="TreeGrafter"/>
</dbReference>
<accession>W7HPA2</accession>
<evidence type="ECO:0000256" key="3">
    <source>
        <dbReference type="ARBA" id="ARBA00022722"/>
    </source>
</evidence>
<dbReference type="AlphaFoldDB" id="W7HPA2"/>
<feature type="active site" description="Nucleophile" evidence="9">
    <location>
        <position position="178"/>
    </location>
</feature>
<feature type="compositionally biased region" description="Low complexity" evidence="12">
    <location>
        <begin position="238"/>
        <end position="260"/>
    </location>
</feature>
<dbReference type="Proteomes" id="UP000024837">
    <property type="component" value="Unassembled WGS sequence"/>
</dbReference>
<proteinExistence type="inferred from homology"/>
<evidence type="ECO:0000313" key="14">
    <source>
        <dbReference type="Proteomes" id="UP000024837"/>
    </source>
</evidence>
<evidence type="ECO:0000256" key="9">
    <source>
        <dbReference type="PIRSR" id="PIRSR610347-1"/>
    </source>
</evidence>
<feature type="compositionally biased region" description="Acidic residues" evidence="12">
    <location>
        <begin position="502"/>
        <end position="512"/>
    </location>
</feature>
<dbReference type="GO" id="GO:0017005">
    <property type="term" value="F:3'-tyrosyl-DNA phosphodiesterase activity"/>
    <property type="evidence" value="ECO:0007669"/>
    <property type="project" value="TreeGrafter"/>
</dbReference>
<organism evidence="13 14">
    <name type="scientific">Drechslerella stenobrocha 248</name>
    <dbReference type="NCBI Taxonomy" id="1043628"/>
    <lineage>
        <taxon>Eukaryota</taxon>
        <taxon>Fungi</taxon>
        <taxon>Dikarya</taxon>
        <taxon>Ascomycota</taxon>
        <taxon>Pezizomycotina</taxon>
        <taxon>Orbiliomycetes</taxon>
        <taxon>Orbiliales</taxon>
        <taxon>Orbiliaceae</taxon>
        <taxon>Drechslerella</taxon>
    </lineage>
</organism>
<evidence type="ECO:0000256" key="11">
    <source>
        <dbReference type="PIRSR" id="PIRSR610347-3"/>
    </source>
</evidence>
<gene>
    <name evidence="13" type="ORF">DRE_01023</name>
</gene>
<dbReference type="Gene3D" id="3.30.870.10">
    <property type="entry name" value="Endonuclease Chain A"/>
    <property type="match status" value="2"/>
</dbReference>
<keyword evidence="7" id="KW-0234">DNA repair</keyword>
<reference evidence="13 14" key="1">
    <citation type="submission" date="2013-05" db="EMBL/GenBank/DDBJ databases">
        <title>Drechslerella stenobrocha genome reveals carnivorous origination and mechanical trapping mechanism of predatory fungi.</title>
        <authorList>
            <person name="Liu X."/>
            <person name="Zhang W."/>
            <person name="Liu K."/>
        </authorList>
    </citation>
    <scope>NUCLEOTIDE SEQUENCE [LARGE SCALE GENOMIC DNA]</scope>
    <source>
        <strain evidence="13 14">248</strain>
    </source>
</reference>
<keyword evidence="8" id="KW-0539">Nucleus</keyword>
<dbReference type="GO" id="GO:0005634">
    <property type="term" value="C:nucleus"/>
    <property type="evidence" value="ECO:0007669"/>
    <property type="project" value="UniProtKB-SubCell"/>
</dbReference>
<dbReference type="Pfam" id="PF06087">
    <property type="entry name" value="Tyr-DNA_phospho"/>
    <property type="match status" value="1"/>
</dbReference>
<dbReference type="OrthoDB" id="47785at2759"/>
<dbReference type="GO" id="GO:0003690">
    <property type="term" value="F:double-stranded DNA binding"/>
    <property type="evidence" value="ECO:0007669"/>
    <property type="project" value="TreeGrafter"/>
</dbReference>
<dbReference type="SUPFAM" id="SSF56024">
    <property type="entry name" value="Phospholipase D/nuclease"/>
    <property type="match status" value="2"/>
</dbReference>
<dbReference type="GO" id="GO:0004527">
    <property type="term" value="F:exonuclease activity"/>
    <property type="evidence" value="ECO:0007669"/>
    <property type="project" value="UniProtKB-KW"/>
</dbReference>
<dbReference type="PANTHER" id="PTHR12415">
    <property type="entry name" value="TYROSYL-DNA PHOSPHODIESTERASE 1"/>
    <property type="match status" value="1"/>
</dbReference>
<dbReference type="PANTHER" id="PTHR12415:SF0">
    <property type="entry name" value="TYROSYL-DNA PHOSPHODIESTERASE 1"/>
    <property type="match status" value="1"/>
</dbReference>
<feature type="compositionally biased region" description="Pro residues" evidence="12">
    <location>
        <begin position="25"/>
        <end position="35"/>
    </location>
</feature>
<keyword evidence="14" id="KW-1185">Reference proteome</keyword>
<feature type="region of interest" description="Disordered" evidence="12">
    <location>
        <begin position="222"/>
        <end position="261"/>
    </location>
</feature>
<feature type="site" description="Interaction with DNA" evidence="11">
    <location>
        <position position="533"/>
    </location>
</feature>
<evidence type="ECO:0000256" key="8">
    <source>
        <dbReference type="ARBA" id="ARBA00023242"/>
    </source>
</evidence>
<name>W7HPA2_9PEZI</name>
<keyword evidence="5" id="KW-0378">Hydrolase</keyword>
<dbReference type="HOGENOM" id="CLU_010413_2_0_1"/>
<evidence type="ECO:0000256" key="1">
    <source>
        <dbReference type="ARBA" id="ARBA00004123"/>
    </source>
</evidence>
<feature type="binding site" evidence="10">
    <location>
        <position position="180"/>
    </location>
    <ligand>
        <name>substrate</name>
    </ligand>
</feature>
<evidence type="ECO:0000256" key="4">
    <source>
        <dbReference type="ARBA" id="ARBA00022763"/>
    </source>
</evidence>
<protein>
    <submittedName>
        <fullName evidence="13">Uncharacterized protein</fullName>
    </submittedName>
</protein>
<feature type="active site" description="Proton donor/acceptor" evidence="9">
    <location>
        <position position="478"/>
    </location>
</feature>
<evidence type="ECO:0000256" key="10">
    <source>
        <dbReference type="PIRSR" id="PIRSR610347-2"/>
    </source>
</evidence>
<evidence type="ECO:0000256" key="7">
    <source>
        <dbReference type="ARBA" id="ARBA00023204"/>
    </source>
</evidence>
<evidence type="ECO:0000256" key="6">
    <source>
        <dbReference type="ARBA" id="ARBA00022839"/>
    </source>
</evidence>
<comment type="subcellular location">
    <subcellularLocation>
        <location evidence="1">Nucleus</location>
    </subcellularLocation>
</comment>
<dbReference type="InterPro" id="IPR010347">
    <property type="entry name" value="Tdp1"/>
</dbReference>
<dbReference type="EMBL" id="KI966433">
    <property type="protein sequence ID" value="EWC44964.1"/>
    <property type="molecule type" value="Genomic_DNA"/>
</dbReference>
<dbReference type="GO" id="GO:0006281">
    <property type="term" value="P:DNA repair"/>
    <property type="evidence" value="ECO:0007669"/>
    <property type="project" value="UniProtKB-KW"/>
</dbReference>
<feature type="binding site" evidence="10">
    <location>
        <position position="480"/>
    </location>
    <ligand>
        <name>substrate</name>
    </ligand>
</feature>
<evidence type="ECO:0000256" key="5">
    <source>
        <dbReference type="ARBA" id="ARBA00022801"/>
    </source>
</evidence>
<sequence length="678" mass="73550">MAADPEPSSKRIKLSASSSLNRAISPPPLSRPPSTPRIASDGPGKTLTISSPFKLTCIRDFPANKNIDCIGIKDILGNPLIRELWSFNYMHDLSWLVAQLDQDTARLTAVKIVHGSWRREDPARKQLEEQLALLTAPNSFTSGDGDTTGEEGGDGGRGGGYNIELITAYLPDAFGTHHSKMLVLFYADDTAQVVIHTANMIPFDWRNVTQAVWRSPVLPMLSADSDGRGTDTDKPTGTAASANSNTPTSTPTSTAASTATKAEKKEGVGYQFKEGLLAYLRVYQRRTDKLVGMLRLYDFRGVRAVFIGHAPGEHPINGPEGGLFGWSKLRRVLMRIGRGGGHGVSKAGKVVFPVKGHGEVVMQCSSVGTLGEAYFDDVLYPTFSTCRPNGGDNAFQALRTGGNAGRPSFALVFPTVENVRTSIDGWEGGSPIFMKGGKPAAVAQIQYLRSMLAVWGQPPIGIMSDVLVEAERGKATPHIKTYNMFSPPKASDGGDGDGSNHDDDDDDGDSDGEGFVRRAVPMDWAMITSANLSRQAWGGPAKGGASRVQSYEVGVLVHPGLYKDLLRDDEGSVQMAAVGGRDWLRDNDDSGDGGDGDGQEQVRADEVQEEMDGKWRTVKVAIRLAYDYPLRRYSAGDEPWCRDEAYGNARDRRGMRWPPRFEDILRAHLAANSDEVEE</sequence>
<feature type="region of interest" description="Disordered" evidence="12">
    <location>
        <begin position="479"/>
        <end position="515"/>
    </location>
</feature>
<keyword evidence="3" id="KW-0540">Nuclease</keyword>
<evidence type="ECO:0000256" key="2">
    <source>
        <dbReference type="ARBA" id="ARBA00010205"/>
    </source>
</evidence>
<evidence type="ECO:0000313" key="13">
    <source>
        <dbReference type="EMBL" id="EWC44964.1"/>
    </source>
</evidence>
<feature type="region of interest" description="Disordered" evidence="12">
    <location>
        <begin position="137"/>
        <end position="157"/>
    </location>
</feature>
<keyword evidence="4" id="KW-0227">DNA damage</keyword>
<keyword evidence="6" id="KW-0269">Exonuclease</keyword>
<feature type="compositionally biased region" description="Basic and acidic residues" evidence="12">
    <location>
        <begin position="225"/>
        <end position="234"/>
    </location>
</feature>
<evidence type="ECO:0000256" key="12">
    <source>
        <dbReference type="SAM" id="MobiDB-lite"/>
    </source>
</evidence>
<feature type="region of interest" description="Disordered" evidence="12">
    <location>
        <begin position="1"/>
        <end position="45"/>
    </location>
</feature>
<comment type="similarity">
    <text evidence="2">Belongs to the tyrosyl-DNA phosphodiesterase family.</text>
</comment>